<feature type="transmembrane region" description="Helical" evidence="2">
    <location>
        <begin position="421"/>
        <end position="441"/>
    </location>
</feature>
<feature type="domain" description="Major facilitator superfamily (MFS) profile" evidence="3">
    <location>
        <begin position="100"/>
        <end position="539"/>
    </location>
</feature>
<feature type="transmembrane region" description="Helical" evidence="2">
    <location>
        <begin position="513"/>
        <end position="531"/>
    </location>
</feature>
<feature type="transmembrane region" description="Helical" evidence="2">
    <location>
        <begin position="480"/>
        <end position="501"/>
    </location>
</feature>
<protein>
    <submittedName>
        <fullName evidence="4">MFS domain-containing protein</fullName>
    </submittedName>
</protein>
<feature type="transmembrane region" description="Helical" evidence="2">
    <location>
        <begin position="139"/>
        <end position="157"/>
    </location>
</feature>
<feature type="transmembrane region" description="Helical" evidence="2">
    <location>
        <begin position="381"/>
        <end position="400"/>
    </location>
</feature>
<keyword evidence="2" id="KW-0472">Membrane</keyword>
<dbReference type="SUPFAM" id="SSF103473">
    <property type="entry name" value="MFS general substrate transporter"/>
    <property type="match status" value="2"/>
</dbReference>
<comment type="subcellular location">
    <subcellularLocation>
        <location evidence="1">Membrane</location>
        <topology evidence="1">Multi-pass membrane protein</topology>
    </subcellularLocation>
</comment>
<evidence type="ECO:0000313" key="4">
    <source>
        <dbReference type="WBParaSite" id="maker-PairedContig_1701-snap-gene-0.12-mRNA-1"/>
    </source>
</evidence>
<dbReference type="STRING" id="6293.A0A1I8EFG9"/>
<keyword evidence="2" id="KW-1133">Transmembrane helix</keyword>
<feature type="transmembrane region" description="Helical" evidence="2">
    <location>
        <begin position="12"/>
        <end position="33"/>
    </location>
</feature>
<organism evidence="4">
    <name type="scientific">Wuchereria bancrofti</name>
    <dbReference type="NCBI Taxonomy" id="6293"/>
    <lineage>
        <taxon>Eukaryota</taxon>
        <taxon>Metazoa</taxon>
        <taxon>Ecdysozoa</taxon>
        <taxon>Nematoda</taxon>
        <taxon>Chromadorea</taxon>
        <taxon>Rhabditida</taxon>
        <taxon>Spirurina</taxon>
        <taxon>Spiruromorpha</taxon>
        <taxon>Filarioidea</taxon>
        <taxon>Onchocercidae</taxon>
        <taxon>Wuchereria</taxon>
    </lineage>
</organism>
<dbReference type="InterPro" id="IPR020846">
    <property type="entry name" value="MFS_dom"/>
</dbReference>
<dbReference type="InterPro" id="IPR036259">
    <property type="entry name" value="MFS_trans_sf"/>
</dbReference>
<feature type="transmembrane region" description="Helical" evidence="2">
    <location>
        <begin position="351"/>
        <end position="375"/>
    </location>
</feature>
<reference evidence="4" key="1">
    <citation type="submission" date="2016-11" db="UniProtKB">
        <authorList>
            <consortium name="WormBaseParasite"/>
        </authorList>
    </citation>
    <scope>IDENTIFICATION</scope>
    <source>
        <strain evidence="4">pt0022</strain>
    </source>
</reference>
<sequence>MFLKIKRKKNSIIMIGYRIIILLLTTICLSMMMANMLTFNFCIICMTADNYDYMEGNIKIDKLNDLKSGNHSNQSIQRAIAMLLTNELQSFNQEHKQLDNISLQDIDILSINNNGTIFYRRRFLRKIAEYKYTSREQSILFAATAIGALFAILPISFSIQYYGIRKTFAIVLIISGLSTALCPLAASFGVSFLIISRILQVYMNFKIFLGNLLGIVNFIKIDEKKFARIGFASCMPLIGSVTSTWAKLTENGLFSGALTSFIQLGPVITMPMSGFLCSTSLGWPSVFYVHATITLIFLVIWWILYRDQPGDAHWISASELKLITDGKSDNKVKRSEDKLPIREIFQTSSVWAIWIAAIGNMYSIQMVVVFAPTYISQVLGLPIVSVGLTAALPTLLQFAIKMLAGTASDKITSLRETTKVRLFNTIAFVGMGIFLIALAYTPANRTIVALIFLISSTTILGFNTGGFFKSCTLVGRQYSYFVNAVVQVVMCIAMLTVPFIVTTLTPNGLSEEWYHVFILHAAFLFITNVIFCKLGKGTAAAFTSSNGISTENTTGEQLKPIKTKHKEMDNLTVDTMKLFETSYYCYYQIFQTMFANEKQ</sequence>
<dbReference type="PROSITE" id="PS50850">
    <property type="entry name" value="MFS"/>
    <property type="match status" value="1"/>
</dbReference>
<feature type="transmembrane region" description="Helical" evidence="2">
    <location>
        <begin position="285"/>
        <end position="305"/>
    </location>
</feature>
<dbReference type="AlphaFoldDB" id="A0A1I8EFG9"/>
<feature type="transmembrane region" description="Helical" evidence="2">
    <location>
        <begin position="169"/>
        <end position="195"/>
    </location>
</feature>
<feature type="transmembrane region" description="Helical" evidence="2">
    <location>
        <begin position="201"/>
        <end position="219"/>
    </location>
</feature>
<feature type="transmembrane region" description="Helical" evidence="2">
    <location>
        <begin position="447"/>
        <end position="468"/>
    </location>
</feature>
<dbReference type="PANTHER" id="PTHR45757">
    <property type="entry name" value="PROTEIN CBG23364-RELATED"/>
    <property type="match status" value="1"/>
</dbReference>
<dbReference type="Gene3D" id="1.20.1250.20">
    <property type="entry name" value="MFS general substrate transporter like domains"/>
    <property type="match status" value="2"/>
</dbReference>
<evidence type="ECO:0000256" key="2">
    <source>
        <dbReference type="SAM" id="Phobius"/>
    </source>
</evidence>
<name>A0A1I8EFG9_WUCBA</name>
<dbReference type="InterPro" id="IPR011701">
    <property type="entry name" value="MFS"/>
</dbReference>
<dbReference type="Pfam" id="PF07690">
    <property type="entry name" value="MFS_1"/>
    <property type="match status" value="1"/>
</dbReference>
<accession>A0A1I8EFG9</accession>
<proteinExistence type="predicted"/>
<dbReference type="GO" id="GO:0022857">
    <property type="term" value="F:transmembrane transporter activity"/>
    <property type="evidence" value="ECO:0007669"/>
    <property type="project" value="InterPro"/>
</dbReference>
<dbReference type="GO" id="GO:0016020">
    <property type="term" value="C:membrane"/>
    <property type="evidence" value="ECO:0007669"/>
    <property type="project" value="UniProtKB-SubCell"/>
</dbReference>
<dbReference type="WBParaSite" id="maker-PairedContig_1701-snap-gene-0.12-mRNA-1">
    <property type="protein sequence ID" value="maker-PairedContig_1701-snap-gene-0.12-mRNA-1"/>
    <property type="gene ID" value="maker-PairedContig_1701-snap-gene-0.12"/>
</dbReference>
<evidence type="ECO:0000256" key="1">
    <source>
        <dbReference type="ARBA" id="ARBA00004141"/>
    </source>
</evidence>
<keyword evidence="2" id="KW-0812">Transmembrane</keyword>
<evidence type="ECO:0000259" key="3">
    <source>
        <dbReference type="PROSITE" id="PS50850"/>
    </source>
</evidence>